<accession>A0A1I2B4T0</accession>
<name>A0A1I2B4T0_9BACI</name>
<dbReference type="PROSITE" id="PS51186">
    <property type="entry name" value="GNAT"/>
    <property type="match status" value="1"/>
</dbReference>
<dbReference type="Pfam" id="PF00583">
    <property type="entry name" value="Acetyltransf_1"/>
    <property type="match status" value="1"/>
</dbReference>
<feature type="domain" description="N-acetyltransferase" evidence="1">
    <location>
        <begin position="32"/>
        <end position="196"/>
    </location>
</feature>
<evidence type="ECO:0000313" key="3">
    <source>
        <dbReference type="Proteomes" id="UP000199474"/>
    </source>
</evidence>
<sequence>MALEAYIRANLFNNNLPRNDIIQREKGESYLIQVMKANEGHVEGISNVCIRGYWATYGETHSNEWIERVIRDFYNHERILKEVTESNRDWGGYFVAVEKGKVVGAAGGGMIDVGVGELFVIYVDPARRNEGIGSKLLDAVTKQQKEEYGAKKQWVSVQKGNMKGIPFYESKGFKFQYENVPKEYPTYIKLRHSRKI</sequence>
<organism evidence="2 3">
    <name type="scientific">Lentibacillus persicus</name>
    <dbReference type="NCBI Taxonomy" id="640948"/>
    <lineage>
        <taxon>Bacteria</taxon>
        <taxon>Bacillati</taxon>
        <taxon>Bacillota</taxon>
        <taxon>Bacilli</taxon>
        <taxon>Bacillales</taxon>
        <taxon>Bacillaceae</taxon>
        <taxon>Lentibacillus</taxon>
    </lineage>
</organism>
<reference evidence="3" key="1">
    <citation type="submission" date="2016-10" db="EMBL/GenBank/DDBJ databases">
        <authorList>
            <person name="Varghese N."/>
            <person name="Submissions S."/>
        </authorList>
    </citation>
    <scope>NUCLEOTIDE SEQUENCE [LARGE SCALE GENOMIC DNA]</scope>
    <source>
        <strain evidence="3">DSM 22530</strain>
    </source>
</reference>
<keyword evidence="3" id="KW-1185">Reference proteome</keyword>
<evidence type="ECO:0000259" key="1">
    <source>
        <dbReference type="PROSITE" id="PS51186"/>
    </source>
</evidence>
<dbReference type="InterPro" id="IPR000182">
    <property type="entry name" value="GNAT_dom"/>
</dbReference>
<evidence type="ECO:0000313" key="2">
    <source>
        <dbReference type="EMBL" id="SFE50293.1"/>
    </source>
</evidence>
<protein>
    <submittedName>
        <fullName evidence="2">Acetyltransferase (GNAT) family protein</fullName>
    </submittedName>
</protein>
<dbReference type="AlphaFoldDB" id="A0A1I2B4T0"/>
<keyword evidence="2" id="KW-0808">Transferase</keyword>
<proteinExistence type="predicted"/>
<dbReference type="CDD" id="cd04301">
    <property type="entry name" value="NAT_SF"/>
    <property type="match status" value="1"/>
</dbReference>
<dbReference type="InterPro" id="IPR016181">
    <property type="entry name" value="Acyl_CoA_acyltransferase"/>
</dbReference>
<dbReference type="SUPFAM" id="SSF55729">
    <property type="entry name" value="Acyl-CoA N-acyltransferases (Nat)"/>
    <property type="match status" value="1"/>
</dbReference>
<gene>
    <name evidence="2" type="ORF">SAMN05216238_1214</name>
</gene>
<dbReference type="Proteomes" id="UP000199474">
    <property type="component" value="Unassembled WGS sequence"/>
</dbReference>
<dbReference type="EMBL" id="FOMR01000021">
    <property type="protein sequence ID" value="SFE50293.1"/>
    <property type="molecule type" value="Genomic_DNA"/>
</dbReference>
<dbReference type="GO" id="GO:0016747">
    <property type="term" value="F:acyltransferase activity, transferring groups other than amino-acyl groups"/>
    <property type="evidence" value="ECO:0007669"/>
    <property type="project" value="InterPro"/>
</dbReference>
<dbReference type="Gene3D" id="3.40.630.30">
    <property type="match status" value="1"/>
</dbReference>
<dbReference type="STRING" id="640948.SAMN05216238_1214"/>